<feature type="active site" description="O-(5'-phospho-DNA)-serine intermediate" evidence="4 5">
    <location>
        <position position="11"/>
    </location>
</feature>
<dbReference type="Proteomes" id="UP000095649">
    <property type="component" value="Unassembled WGS sequence"/>
</dbReference>
<evidence type="ECO:0000313" key="8">
    <source>
        <dbReference type="Proteomes" id="UP000095649"/>
    </source>
</evidence>
<evidence type="ECO:0000256" key="5">
    <source>
        <dbReference type="PROSITE-ProRule" id="PRU10137"/>
    </source>
</evidence>
<keyword evidence="1" id="KW-0229">DNA integration</keyword>
<keyword evidence="3" id="KW-0233">DNA recombination</keyword>
<dbReference type="InterPro" id="IPR036162">
    <property type="entry name" value="Resolvase-like_N_sf"/>
</dbReference>
<dbReference type="AlphaFoldDB" id="A0A173SLY5"/>
<dbReference type="SUPFAM" id="SSF53041">
    <property type="entry name" value="Resolvase-like"/>
    <property type="match status" value="1"/>
</dbReference>
<reference evidence="7 8" key="1">
    <citation type="submission" date="2015-09" db="EMBL/GenBank/DDBJ databases">
        <authorList>
            <consortium name="Pathogen Informatics"/>
        </authorList>
    </citation>
    <scope>NUCLEOTIDE SEQUENCE [LARGE SCALE GENOMIC DNA]</scope>
    <source>
        <strain evidence="7 8">2789STDY5834970</strain>
    </source>
</reference>
<evidence type="ECO:0000313" key="7">
    <source>
        <dbReference type="EMBL" id="CUM91230.1"/>
    </source>
</evidence>
<dbReference type="InterPro" id="IPR006119">
    <property type="entry name" value="Resolv_N"/>
</dbReference>
<evidence type="ECO:0000256" key="2">
    <source>
        <dbReference type="ARBA" id="ARBA00023125"/>
    </source>
</evidence>
<dbReference type="GO" id="GO:0015074">
    <property type="term" value="P:DNA integration"/>
    <property type="evidence" value="ECO:0007669"/>
    <property type="project" value="UniProtKB-KW"/>
</dbReference>
<feature type="domain" description="Resolvase/invertase-type recombinase catalytic" evidence="6">
    <location>
        <begin position="3"/>
        <end position="72"/>
    </location>
</feature>
<protein>
    <submittedName>
        <fullName evidence="7">Resolvase, N terminal domain</fullName>
    </submittedName>
</protein>
<dbReference type="Pfam" id="PF00239">
    <property type="entry name" value="Resolvase"/>
    <property type="match status" value="1"/>
</dbReference>
<gene>
    <name evidence="7" type="ORF">ERS852582_01097</name>
</gene>
<evidence type="ECO:0000256" key="3">
    <source>
        <dbReference type="ARBA" id="ARBA00023172"/>
    </source>
</evidence>
<keyword evidence="2" id="KW-0238">DNA-binding</keyword>
<accession>A0A173SLY5</accession>
<organism evidence="7 8">
    <name type="scientific">Faecalibacterium prausnitzii</name>
    <dbReference type="NCBI Taxonomy" id="853"/>
    <lineage>
        <taxon>Bacteria</taxon>
        <taxon>Bacillati</taxon>
        <taxon>Bacillota</taxon>
        <taxon>Clostridia</taxon>
        <taxon>Eubacteriales</taxon>
        <taxon>Oscillospiraceae</taxon>
        <taxon>Faecalibacterium</taxon>
    </lineage>
</organism>
<dbReference type="EMBL" id="CYXN01000006">
    <property type="protein sequence ID" value="CUM91230.1"/>
    <property type="molecule type" value="Genomic_DNA"/>
</dbReference>
<proteinExistence type="predicted"/>
<dbReference type="PROSITE" id="PS51736">
    <property type="entry name" value="RECOMBINASES_3"/>
    <property type="match status" value="1"/>
</dbReference>
<name>A0A173SLY5_9FIRM</name>
<sequence length="72" mass="8784">MGNLYGYIRVSTRDQNEDRQLIALRELKIPEKNIFMDKQSGKDFNRPQYKRLVRKLKKRRSALHQEHRPSWT</sequence>
<dbReference type="GO" id="GO:0003677">
    <property type="term" value="F:DNA binding"/>
    <property type="evidence" value="ECO:0007669"/>
    <property type="project" value="UniProtKB-KW"/>
</dbReference>
<evidence type="ECO:0000259" key="6">
    <source>
        <dbReference type="PROSITE" id="PS51736"/>
    </source>
</evidence>
<dbReference type="PROSITE" id="PS00397">
    <property type="entry name" value="RECOMBINASES_1"/>
    <property type="match status" value="1"/>
</dbReference>
<dbReference type="Gene3D" id="3.40.50.1390">
    <property type="entry name" value="Resolvase, N-terminal catalytic domain"/>
    <property type="match status" value="1"/>
</dbReference>
<evidence type="ECO:0000256" key="4">
    <source>
        <dbReference type="PIRSR" id="PIRSR606118-50"/>
    </source>
</evidence>
<evidence type="ECO:0000256" key="1">
    <source>
        <dbReference type="ARBA" id="ARBA00022908"/>
    </source>
</evidence>
<dbReference type="GO" id="GO:0000150">
    <property type="term" value="F:DNA strand exchange activity"/>
    <property type="evidence" value="ECO:0007669"/>
    <property type="project" value="InterPro"/>
</dbReference>
<dbReference type="InterPro" id="IPR006118">
    <property type="entry name" value="Recombinase_CS"/>
</dbReference>